<evidence type="ECO:0000256" key="1">
    <source>
        <dbReference type="SAM" id="MobiDB-lite"/>
    </source>
</evidence>
<dbReference type="RefSeq" id="WP_113957122.1">
    <property type="nucleotide sequence ID" value="NZ_QNRR01000001.1"/>
</dbReference>
<dbReference type="Proteomes" id="UP000253426">
    <property type="component" value="Unassembled WGS sequence"/>
</dbReference>
<sequence length="192" mass="20445">MQISEAQHKTAGELVELIAARLGSGRAVHPHTAIASSARLAGSLLLRSFNLNIHDVTPGTVVLSNEANEQGPQLVNIFGSLLQHFGVQFDPAKLGGDHKRGEDPELTTLQSLSLLQDEAMEIARKNAVPLKEAAHAAAMATAFIAKECTKDVGAETAFNIAVHGFIEGSKTSPPHPASPSVSGEKKPWYKLW</sequence>
<dbReference type="OrthoDB" id="1426153at2"/>
<name>A0A366HVZ8_9BACT</name>
<comment type="caution">
    <text evidence="2">The sequence shown here is derived from an EMBL/GenBank/DDBJ whole genome shotgun (WGS) entry which is preliminary data.</text>
</comment>
<keyword evidence="3" id="KW-1185">Reference proteome</keyword>
<dbReference type="AlphaFoldDB" id="A0A366HVZ8"/>
<dbReference type="EMBL" id="QNRR01000001">
    <property type="protein sequence ID" value="RBP48257.1"/>
    <property type="molecule type" value="Genomic_DNA"/>
</dbReference>
<protein>
    <submittedName>
        <fullName evidence="2">Uncharacterized protein</fullName>
    </submittedName>
</protein>
<proteinExistence type="predicted"/>
<feature type="region of interest" description="Disordered" evidence="1">
    <location>
        <begin position="168"/>
        <end position="192"/>
    </location>
</feature>
<evidence type="ECO:0000313" key="2">
    <source>
        <dbReference type="EMBL" id="RBP48257.1"/>
    </source>
</evidence>
<organism evidence="2 3">
    <name type="scientific">Roseimicrobium gellanilyticum</name>
    <dbReference type="NCBI Taxonomy" id="748857"/>
    <lineage>
        <taxon>Bacteria</taxon>
        <taxon>Pseudomonadati</taxon>
        <taxon>Verrucomicrobiota</taxon>
        <taxon>Verrucomicrobiia</taxon>
        <taxon>Verrucomicrobiales</taxon>
        <taxon>Verrucomicrobiaceae</taxon>
        <taxon>Roseimicrobium</taxon>
    </lineage>
</organism>
<gene>
    <name evidence="2" type="ORF">DES53_1011058</name>
</gene>
<feature type="compositionally biased region" description="Basic and acidic residues" evidence="1">
    <location>
        <begin position="183"/>
        <end position="192"/>
    </location>
</feature>
<accession>A0A366HVZ8</accession>
<reference evidence="2 3" key="1">
    <citation type="submission" date="2018-06" db="EMBL/GenBank/DDBJ databases">
        <title>Genomic Encyclopedia of Type Strains, Phase IV (KMG-IV): sequencing the most valuable type-strain genomes for metagenomic binning, comparative biology and taxonomic classification.</title>
        <authorList>
            <person name="Goeker M."/>
        </authorList>
    </citation>
    <scope>NUCLEOTIDE SEQUENCE [LARGE SCALE GENOMIC DNA]</scope>
    <source>
        <strain evidence="2 3">DSM 25532</strain>
    </source>
</reference>
<evidence type="ECO:0000313" key="3">
    <source>
        <dbReference type="Proteomes" id="UP000253426"/>
    </source>
</evidence>